<comment type="caution">
    <text evidence="2">The sequence shown here is derived from an EMBL/GenBank/DDBJ whole genome shotgun (WGS) entry which is preliminary data.</text>
</comment>
<dbReference type="EMBL" id="VSSQ01000009">
    <property type="protein sequence ID" value="MPL59355.1"/>
    <property type="molecule type" value="Genomic_DNA"/>
</dbReference>
<evidence type="ECO:0000256" key="1">
    <source>
        <dbReference type="SAM" id="MobiDB-lite"/>
    </source>
</evidence>
<dbReference type="AlphaFoldDB" id="A0A644SXL0"/>
<evidence type="ECO:0000313" key="2">
    <source>
        <dbReference type="EMBL" id="MPL59355.1"/>
    </source>
</evidence>
<reference evidence="2" key="1">
    <citation type="submission" date="2019-08" db="EMBL/GenBank/DDBJ databases">
        <authorList>
            <person name="Kucharzyk K."/>
            <person name="Murdoch R.W."/>
            <person name="Higgins S."/>
            <person name="Loffler F."/>
        </authorList>
    </citation>
    <scope>NUCLEOTIDE SEQUENCE</scope>
</reference>
<organism evidence="2">
    <name type="scientific">bioreactor metagenome</name>
    <dbReference type="NCBI Taxonomy" id="1076179"/>
    <lineage>
        <taxon>unclassified sequences</taxon>
        <taxon>metagenomes</taxon>
        <taxon>ecological metagenomes</taxon>
    </lineage>
</organism>
<name>A0A644SXL0_9ZZZZ</name>
<proteinExistence type="predicted"/>
<protein>
    <submittedName>
        <fullName evidence="2">Uncharacterized protein</fullName>
    </submittedName>
</protein>
<gene>
    <name evidence="2" type="ORF">SDC9_04907</name>
</gene>
<accession>A0A644SXL0</accession>
<feature type="compositionally biased region" description="Polar residues" evidence="1">
    <location>
        <begin position="18"/>
        <end position="30"/>
    </location>
</feature>
<feature type="region of interest" description="Disordered" evidence="1">
    <location>
        <begin position="1"/>
        <end position="36"/>
    </location>
</feature>
<sequence length="36" mass="4088">MRYPKELKNSIIAKMLPPNNQSHIQIQQETGVPEGP</sequence>